<evidence type="ECO:0000313" key="1">
    <source>
        <dbReference type="EMBL" id="ETO29543.1"/>
    </source>
</evidence>
<dbReference type="AlphaFoldDB" id="X6NUD3"/>
<dbReference type="PANTHER" id="PTHR14187">
    <property type="entry name" value="ALPHA KINASE/ELONGATION FACTOR 2 KINASE"/>
    <property type="match status" value="1"/>
</dbReference>
<sequence length="505" mass="57853">MVTDKTLEEVHEKYDDEKKEMDLEPYLTAANGKKRKSMDVLVQAFKFMRGHIMGVLKDTTFVEEVEDVQWVVTVPAIWSNTAKNRMREAALRAGLINNSIPDHLIIAFEPECGSVVARRYCDLKKGDKYILLDLGGGTADIACHKVLDETSVSQIYIPSGGAWGSTYIDEAFWGILCEIFGRETMEEFKIKYPNEFVLLKENFRQAKHSYDPASSDIPKIKIDIMVDFMDTHKIDLEAMGKKVKAYKLKGVKSTFEFDTNFATLNLGHGGWKFLMDIVIDPLITHMRKLLAQPQLRGCETMLCVGGLSTSPYVIQRLRDVFVTQLKVIKTITKPEQPVLAVMEGAARFGMTPSLITEYIMEHTYGLKCARFWAESDGEESKLWSEEEGRYVFEDGFEIFTRKNSKLNVHDPPKVQYFQPLNKGEKEIIIEIHRSIEEDPTQCTDRTLCALAPFRLPEDWWDGVGAEDKEIPIAFFFNRAEIQVKVELENYSEKDRYIKVEWLKGA</sequence>
<name>X6NUD3_RETFI</name>
<dbReference type="Proteomes" id="UP000023152">
    <property type="component" value="Unassembled WGS sequence"/>
</dbReference>
<accession>X6NUD3</accession>
<keyword evidence="2" id="KW-1185">Reference proteome</keyword>
<dbReference type="OrthoDB" id="2963168at2759"/>
<organism evidence="1 2">
    <name type="scientific">Reticulomyxa filosa</name>
    <dbReference type="NCBI Taxonomy" id="46433"/>
    <lineage>
        <taxon>Eukaryota</taxon>
        <taxon>Sar</taxon>
        <taxon>Rhizaria</taxon>
        <taxon>Retaria</taxon>
        <taxon>Foraminifera</taxon>
        <taxon>Monothalamids</taxon>
        <taxon>Reticulomyxidae</taxon>
        <taxon>Reticulomyxa</taxon>
    </lineage>
</organism>
<proteinExistence type="predicted"/>
<dbReference type="PANTHER" id="PTHR14187:SF5">
    <property type="entry name" value="HEAT SHOCK 70 KDA PROTEIN 12A"/>
    <property type="match status" value="1"/>
</dbReference>
<dbReference type="SUPFAM" id="SSF53067">
    <property type="entry name" value="Actin-like ATPase domain"/>
    <property type="match status" value="2"/>
</dbReference>
<protein>
    <recommendedName>
        <fullName evidence="3">Heat shock protein 70</fullName>
    </recommendedName>
</protein>
<dbReference type="EMBL" id="ASPP01005996">
    <property type="protein sequence ID" value="ETO29543.1"/>
    <property type="molecule type" value="Genomic_DNA"/>
</dbReference>
<dbReference type="Gene3D" id="3.30.420.40">
    <property type="match status" value="2"/>
</dbReference>
<gene>
    <name evidence="1" type="ORF">RFI_07582</name>
</gene>
<comment type="caution">
    <text evidence="1">The sequence shown here is derived from an EMBL/GenBank/DDBJ whole genome shotgun (WGS) entry which is preliminary data.</text>
</comment>
<dbReference type="Gene3D" id="3.90.640.10">
    <property type="entry name" value="Actin, Chain A, domain 4"/>
    <property type="match status" value="1"/>
</dbReference>
<dbReference type="InterPro" id="IPR043129">
    <property type="entry name" value="ATPase_NBD"/>
</dbReference>
<evidence type="ECO:0008006" key="3">
    <source>
        <dbReference type="Google" id="ProtNLM"/>
    </source>
</evidence>
<reference evidence="1 2" key="1">
    <citation type="journal article" date="2013" name="Curr. Biol.">
        <title>The Genome of the Foraminiferan Reticulomyxa filosa.</title>
        <authorList>
            <person name="Glockner G."/>
            <person name="Hulsmann N."/>
            <person name="Schleicher M."/>
            <person name="Noegel A.A."/>
            <person name="Eichinger L."/>
            <person name="Gallinger C."/>
            <person name="Pawlowski J."/>
            <person name="Sierra R."/>
            <person name="Euteneuer U."/>
            <person name="Pillet L."/>
            <person name="Moustafa A."/>
            <person name="Platzer M."/>
            <person name="Groth M."/>
            <person name="Szafranski K."/>
            <person name="Schliwa M."/>
        </authorList>
    </citation>
    <scope>NUCLEOTIDE SEQUENCE [LARGE SCALE GENOMIC DNA]</scope>
</reference>
<dbReference type="CDD" id="cd10229">
    <property type="entry name" value="ASKHA_NBD_HSP70_HSPA12"/>
    <property type="match status" value="1"/>
</dbReference>
<evidence type="ECO:0000313" key="2">
    <source>
        <dbReference type="Proteomes" id="UP000023152"/>
    </source>
</evidence>